<organism evidence="12 13">
    <name type="scientific">Phialocephala subalpina</name>
    <dbReference type="NCBI Taxonomy" id="576137"/>
    <lineage>
        <taxon>Eukaryota</taxon>
        <taxon>Fungi</taxon>
        <taxon>Dikarya</taxon>
        <taxon>Ascomycota</taxon>
        <taxon>Pezizomycotina</taxon>
        <taxon>Leotiomycetes</taxon>
        <taxon>Helotiales</taxon>
        <taxon>Mollisiaceae</taxon>
        <taxon>Phialocephala</taxon>
        <taxon>Phialocephala fortinii species complex</taxon>
    </lineage>
</organism>
<dbReference type="EC" id="2.7.11.1" evidence="3"/>
<dbReference type="GO" id="GO:0005524">
    <property type="term" value="F:ATP binding"/>
    <property type="evidence" value="ECO:0007669"/>
    <property type="project" value="InterPro"/>
</dbReference>
<evidence type="ECO:0000256" key="2">
    <source>
        <dbReference type="ARBA" id="ARBA00011534"/>
    </source>
</evidence>
<feature type="region of interest" description="Disordered" evidence="10">
    <location>
        <begin position="689"/>
        <end position="709"/>
    </location>
</feature>
<keyword evidence="13" id="KW-1185">Reference proteome</keyword>
<feature type="region of interest" description="Disordered" evidence="10">
    <location>
        <begin position="443"/>
        <end position="499"/>
    </location>
</feature>
<name>A0A1L7XKW5_9HELO</name>
<evidence type="ECO:0000256" key="8">
    <source>
        <dbReference type="ARBA" id="ARBA00047899"/>
    </source>
</evidence>
<dbReference type="EMBL" id="FJOG01000031">
    <property type="protein sequence ID" value="CZR65577.1"/>
    <property type="molecule type" value="Genomic_DNA"/>
</dbReference>
<dbReference type="PANTHER" id="PTHR38248">
    <property type="entry name" value="FUNK1 6"/>
    <property type="match status" value="1"/>
</dbReference>
<comment type="catalytic activity">
    <reaction evidence="9">
        <text>L-seryl-[protein] + ATP = O-phospho-L-seryl-[protein] + ADP + H(+)</text>
        <dbReference type="Rhea" id="RHEA:17989"/>
        <dbReference type="Rhea" id="RHEA-COMP:9863"/>
        <dbReference type="Rhea" id="RHEA-COMP:11604"/>
        <dbReference type="ChEBI" id="CHEBI:15378"/>
        <dbReference type="ChEBI" id="CHEBI:29999"/>
        <dbReference type="ChEBI" id="CHEBI:30616"/>
        <dbReference type="ChEBI" id="CHEBI:83421"/>
        <dbReference type="ChEBI" id="CHEBI:456216"/>
        <dbReference type="EC" id="2.7.11.1"/>
    </reaction>
</comment>
<dbReference type="InterPro" id="IPR000719">
    <property type="entry name" value="Prot_kinase_dom"/>
</dbReference>
<dbReference type="GO" id="GO:0004674">
    <property type="term" value="F:protein serine/threonine kinase activity"/>
    <property type="evidence" value="ECO:0007669"/>
    <property type="project" value="UniProtKB-EC"/>
</dbReference>
<evidence type="ECO:0000256" key="3">
    <source>
        <dbReference type="ARBA" id="ARBA00012513"/>
    </source>
</evidence>
<dbReference type="Pfam" id="PF17667">
    <property type="entry name" value="Pkinase_fungal"/>
    <property type="match status" value="1"/>
</dbReference>
<comment type="catalytic activity">
    <reaction evidence="8">
        <text>L-threonyl-[protein] + ATP = O-phospho-L-threonyl-[protein] + ADP + H(+)</text>
        <dbReference type="Rhea" id="RHEA:46608"/>
        <dbReference type="Rhea" id="RHEA-COMP:11060"/>
        <dbReference type="Rhea" id="RHEA-COMP:11605"/>
        <dbReference type="ChEBI" id="CHEBI:15378"/>
        <dbReference type="ChEBI" id="CHEBI:30013"/>
        <dbReference type="ChEBI" id="CHEBI:30616"/>
        <dbReference type="ChEBI" id="CHEBI:61977"/>
        <dbReference type="ChEBI" id="CHEBI:456216"/>
        <dbReference type="EC" id="2.7.11.1"/>
    </reaction>
</comment>
<dbReference type="PROSITE" id="PS00109">
    <property type="entry name" value="PROTEIN_KINASE_TYR"/>
    <property type="match status" value="1"/>
</dbReference>
<comment type="subunit">
    <text evidence="2">Component of the EKC/KEOPS complex composed of at least BUD32, CGI121, GON7, KAE1 and PCC1; the whole complex dimerizes.</text>
</comment>
<feature type="compositionally biased region" description="Low complexity" evidence="10">
    <location>
        <begin position="466"/>
        <end position="476"/>
    </location>
</feature>
<proteinExistence type="predicted"/>
<evidence type="ECO:0000259" key="11">
    <source>
        <dbReference type="PROSITE" id="PS50011"/>
    </source>
</evidence>
<dbReference type="InterPro" id="IPR040976">
    <property type="entry name" value="Pkinase_fungal"/>
</dbReference>
<dbReference type="PANTHER" id="PTHR38248:SF2">
    <property type="entry name" value="FUNK1 11"/>
    <property type="match status" value="1"/>
</dbReference>
<dbReference type="AlphaFoldDB" id="A0A1L7XKW5"/>
<evidence type="ECO:0000256" key="10">
    <source>
        <dbReference type="SAM" id="MobiDB-lite"/>
    </source>
</evidence>
<sequence>MDETKRQFAMFQNTENVSTNHATTTQMSIVPEKVYYQSLPLQDGRANLLEDLFTLGSSAYSNDFDIKSAIPLVERVINNAPDAETCRAVFDLVAHAARPKPRTPPTALDKAVFDTPLRSSSASQQGIEQTHDEVDQRIREELTGRVFDNVGGFFERYFKEKAWMDKARQIYEQLRGQYAGGRWRGWPESSLQCPIFESFMKLQDTVLGGLGRRYYTSANKVLRGTEADRKLDIFLTRANVALPNANTTGQMYSLLENTNRILMRIVLQKHWCSWQGMRERCLEIFDRSGPYSSEKFDIHKEPERFIKVIAGHALITDAKLGLNTFIKCDGTGKYVVAPRTRISFEEKPIASTIAIVCRGTTCYRGRRPGSTDWEYVVKFAWPSDKRQREGDLLKLAKDKGVKGIAEWFHHEQIAIDGSLDTIASLRKDMKFGPPRKLSIKASWVEHGTESSRANSRTRSSLRGRSRSSVGRLTGLGINTSSTSISSAGQKRKRDERSAPEIGAIKRSISDNSQVIAISAEPDVKEHELDNFNVHSIEEPEADSLAGCESEAYGNRIHCCLVVSPAGRPLHAYRSVRELLEALRDAIAGHRSLLENGKILHRDISENNIIITDRTVEEDSEGRLIDLDLAKELDSMPSGASHRTGTMQFMAIEVLQGKGHTYRHDLESFFYVFIWMCIRYGHEEAGDRLEAPGANESKANKRRVRPQRSPVLERELESQPLLQQRTVTIDLRLALCHTSKTRDHNVQIQSPCILSYLLHKNSYKYLFSACPFFLSRKATLLQFPR</sequence>
<reference evidence="12 13" key="1">
    <citation type="submission" date="2016-03" db="EMBL/GenBank/DDBJ databases">
        <authorList>
            <person name="Ploux O."/>
        </authorList>
    </citation>
    <scope>NUCLEOTIDE SEQUENCE [LARGE SCALE GENOMIC DNA]</scope>
    <source>
        <strain evidence="12 13">UAMH 11012</strain>
    </source>
</reference>
<feature type="domain" description="Protein kinase" evidence="11">
    <location>
        <begin position="408"/>
        <end position="772"/>
    </location>
</feature>
<dbReference type="OrthoDB" id="5584477at2759"/>
<dbReference type="Proteomes" id="UP000184330">
    <property type="component" value="Unassembled WGS sequence"/>
</dbReference>
<dbReference type="InterPro" id="IPR008266">
    <property type="entry name" value="Tyr_kinase_AS"/>
</dbReference>
<dbReference type="Gene3D" id="1.10.510.10">
    <property type="entry name" value="Transferase(Phosphotransferase) domain 1"/>
    <property type="match status" value="1"/>
</dbReference>
<evidence type="ECO:0000313" key="13">
    <source>
        <dbReference type="Proteomes" id="UP000184330"/>
    </source>
</evidence>
<comment type="function">
    <text evidence="1">Component of the EKC/KEOPS complex that is required for the formation of a threonylcarbamoyl group on adenosine at position 37 (t(6)A37) in tRNAs that read codons beginning with adenine. The complex is probably involved in the transfer of the threonylcarbamoyl moiety of threonylcarbamoyl-AMP (TC-AMP) to the N6 group of A37. BUD32 has ATPase activity in the context of the EKC/KEOPS complex and likely plays a supporting role to the catalytic subunit KAE1. The EKC/KEOPS complex also promotes both telomere uncapping and telomere elongation. The complex is required for efficient recruitment of transcriptional coactivators.</text>
</comment>
<evidence type="ECO:0000256" key="4">
    <source>
        <dbReference type="ARBA" id="ARBA00013948"/>
    </source>
</evidence>
<dbReference type="STRING" id="576137.A0A1L7XKW5"/>
<evidence type="ECO:0000256" key="6">
    <source>
        <dbReference type="ARBA" id="ARBA00030980"/>
    </source>
</evidence>
<protein>
    <recommendedName>
        <fullName evidence="5">EKC/KEOPS complex subunit BUD32</fullName>
        <ecNumber evidence="3">2.7.11.1</ecNumber>
    </recommendedName>
    <alternativeName>
        <fullName evidence="6 7">Atypical Serine/threonine protein kinase BUD32</fullName>
    </alternativeName>
    <alternativeName>
        <fullName evidence="4">EKC/KEOPS complex subunit bud32</fullName>
    </alternativeName>
</protein>
<dbReference type="SUPFAM" id="SSF56112">
    <property type="entry name" value="Protein kinase-like (PK-like)"/>
    <property type="match status" value="1"/>
</dbReference>
<accession>A0A1L7XKW5</accession>
<gene>
    <name evidence="12" type="ORF">PAC_15477</name>
</gene>
<dbReference type="InterPro" id="IPR011009">
    <property type="entry name" value="Kinase-like_dom_sf"/>
</dbReference>
<evidence type="ECO:0000256" key="9">
    <source>
        <dbReference type="ARBA" id="ARBA00048679"/>
    </source>
</evidence>
<feature type="compositionally biased region" description="Polar residues" evidence="10">
    <location>
        <begin position="477"/>
        <end position="488"/>
    </location>
</feature>
<evidence type="ECO:0000313" key="12">
    <source>
        <dbReference type="EMBL" id="CZR65577.1"/>
    </source>
</evidence>
<dbReference type="PROSITE" id="PS50011">
    <property type="entry name" value="PROTEIN_KINASE_DOM"/>
    <property type="match status" value="1"/>
</dbReference>
<evidence type="ECO:0000256" key="5">
    <source>
        <dbReference type="ARBA" id="ARBA00019973"/>
    </source>
</evidence>
<evidence type="ECO:0000256" key="1">
    <source>
        <dbReference type="ARBA" id="ARBA00003747"/>
    </source>
</evidence>
<evidence type="ECO:0000256" key="7">
    <source>
        <dbReference type="ARBA" id="ARBA00033194"/>
    </source>
</evidence>